<evidence type="ECO:0000313" key="1">
    <source>
        <dbReference type="EMBL" id="CAK9317711.1"/>
    </source>
</evidence>
<name>A0ABP0YDT3_9ROSI</name>
<proteinExistence type="predicted"/>
<dbReference type="PANTHER" id="PTHR33647">
    <property type="entry name" value="OS01G0793900 PROTEIN"/>
    <property type="match status" value="1"/>
</dbReference>
<accession>A0ABP0YDT3</accession>
<protein>
    <submittedName>
        <fullName evidence="1">Uncharacterized protein</fullName>
    </submittedName>
</protein>
<keyword evidence="2" id="KW-1185">Reference proteome</keyword>
<reference evidence="1 2" key="1">
    <citation type="submission" date="2024-03" db="EMBL/GenBank/DDBJ databases">
        <authorList>
            <person name="Gkanogiannis A."/>
            <person name="Becerra Lopez-Lavalle L."/>
        </authorList>
    </citation>
    <scope>NUCLEOTIDE SEQUENCE [LARGE SCALE GENOMIC DNA]</scope>
</reference>
<dbReference type="Proteomes" id="UP001642487">
    <property type="component" value="Chromosome 3"/>
</dbReference>
<sequence>MLNQVSWLPSLTAFNQQLETDPSLSRSSLPFFNPTWHPQPSTTPLYKGGKFILPKFPNSICSLKKHHKVSNFFFIHPNPKFYMGNCLRRDGEAAQWAGEEWDFLATEDDDGREELLSDSKKKKCSTAEMAAASTTATEVKIKITKRQLEELLGKVDVKEMSVQQVLAQLIGVGDQFHESRHRHWRPVLQSIPEVD</sequence>
<dbReference type="PANTHER" id="PTHR33647:SF5">
    <property type="entry name" value="OS01G0793900 PROTEIN"/>
    <property type="match status" value="1"/>
</dbReference>
<gene>
    <name evidence="1" type="ORF">CITCOLO1_LOCUS9626</name>
</gene>
<evidence type="ECO:0000313" key="2">
    <source>
        <dbReference type="Proteomes" id="UP001642487"/>
    </source>
</evidence>
<dbReference type="EMBL" id="OZ021737">
    <property type="protein sequence ID" value="CAK9317711.1"/>
    <property type="molecule type" value="Genomic_DNA"/>
</dbReference>
<organism evidence="1 2">
    <name type="scientific">Citrullus colocynthis</name>
    <name type="common">colocynth</name>
    <dbReference type="NCBI Taxonomy" id="252529"/>
    <lineage>
        <taxon>Eukaryota</taxon>
        <taxon>Viridiplantae</taxon>
        <taxon>Streptophyta</taxon>
        <taxon>Embryophyta</taxon>
        <taxon>Tracheophyta</taxon>
        <taxon>Spermatophyta</taxon>
        <taxon>Magnoliopsida</taxon>
        <taxon>eudicotyledons</taxon>
        <taxon>Gunneridae</taxon>
        <taxon>Pentapetalae</taxon>
        <taxon>rosids</taxon>
        <taxon>fabids</taxon>
        <taxon>Cucurbitales</taxon>
        <taxon>Cucurbitaceae</taxon>
        <taxon>Benincaseae</taxon>
        <taxon>Citrullus</taxon>
    </lineage>
</organism>